<keyword evidence="2" id="KW-0472">Membrane</keyword>
<evidence type="ECO:0000256" key="1">
    <source>
        <dbReference type="SAM" id="MobiDB-lite"/>
    </source>
</evidence>
<dbReference type="EMBL" id="CADCVP010000127">
    <property type="protein sequence ID" value="CAA9487707.1"/>
    <property type="molecule type" value="Genomic_DNA"/>
</dbReference>
<reference evidence="3" key="1">
    <citation type="submission" date="2020-02" db="EMBL/GenBank/DDBJ databases">
        <authorList>
            <person name="Meier V. D."/>
        </authorList>
    </citation>
    <scope>NUCLEOTIDE SEQUENCE</scope>
    <source>
        <strain evidence="3">AVDCRST_MAG69</strain>
    </source>
</reference>
<proteinExistence type="predicted"/>
<feature type="transmembrane region" description="Helical" evidence="2">
    <location>
        <begin position="94"/>
        <end position="113"/>
    </location>
</feature>
<dbReference type="AlphaFoldDB" id="A0A6J4SBU9"/>
<keyword evidence="2" id="KW-0812">Transmembrane</keyword>
<keyword evidence="2" id="KW-1133">Transmembrane helix</keyword>
<evidence type="ECO:0000256" key="2">
    <source>
        <dbReference type="SAM" id="Phobius"/>
    </source>
</evidence>
<feature type="region of interest" description="Disordered" evidence="1">
    <location>
        <begin position="133"/>
        <end position="163"/>
    </location>
</feature>
<name>A0A6J4SBU9_9ACTN</name>
<protein>
    <submittedName>
        <fullName evidence="3">Uncharacterized protein</fullName>
    </submittedName>
</protein>
<evidence type="ECO:0000313" key="3">
    <source>
        <dbReference type="EMBL" id="CAA9487707.1"/>
    </source>
</evidence>
<sequence length="163" mass="17189">MAAKTKAVKTGAAAFALKESPYVQRLLQDPELRENIGRALTSSRKAYTRLNNGKAPHKAIFEDKRLKKDIKQAGESFRYAGEALREGPKRKKGLGLGKLLLLAILAIAVALGVSEGLRKKALDALFGAEEEFEYTSPTTTTTTPGVASSGVNGGDAGGASTAL</sequence>
<accession>A0A6J4SBU9</accession>
<feature type="compositionally biased region" description="Low complexity" evidence="1">
    <location>
        <begin position="135"/>
        <end position="144"/>
    </location>
</feature>
<gene>
    <name evidence="3" type="ORF">AVDCRST_MAG69-1163</name>
</gene>
<organism evidence="3">
    <name type="scientific">uncultured Solirubrobacteraceae bacterium</name>
    <dbReference type="NCBI Taxonomy" id="1162706"/>
    <lineage>
        <taxon>Bacteria</taxon>
        <taxon>Bacillati</taxon>
        <taxon>Actinomycetota</taxon>
        <taxon>Thermoleophilia</taxon>
        <taxon>Solirubrobacterales</taxon>
        <taxon>Solirubrobacteraceae</taxon>
        <taxon>environmental samples</taxon>
    </lineage>
</organism>